<evidence type="ECO:0000256" key="2">
    <source>
        <dbReference type="ARBA" id="ARBA00007092"/>
    </source>
</evidence>
<feature type="binding site" evidence="8">
    <location>
        <position position="150"/>
    </location>
    <ligand>
        <name>Mg(2+)</name>
        <dbReference type="ChEBI" id="CHEBI:18420"/>
        <label>1</label>
    </ligand>
</feature>
<evidence type="ECO:0000256" key="6">
    <source>
        <dbReference type="ARBA" id="ARBA00022842"/>
    </source>
</evidence>
<dbReference type="VEuPathDB" id="VectorBase:HLOH_042014"/>
<feature type="binding site" evidence="8">
    <location>
        <position position="14"/>
    </location>
    <ligand>
        <name>Mg(2+)</name>
        <dbReference type="ChEBI" id="CHEBI:18420"/>
        <label>1</label>
    </ligand>
</feature>
<feature type="binding site" evidence="8">
    <location>
        <position position="232"/>
    </location>
    <ligand>
        <name>Mg(2+)</name>
        <dbReference type="ChEBI" id="CHEBI:18420"/>
        <label>1</label>
    </ligand>
</feature>
<comment type="similarity">
    <text evidence="2">Belongs to the DNA repair enzymes AP/ExoA family.</text>
</comment>
<dbReference type="GO" id="GO:0008311">
    <property type="term" value="F:double-stranded DNA 3'-5' DNA exonuclease activity"/>
    <property type="evidence" value="ECO:0007669"/>
    <property type="project" value="UniProtKB-EC"/>
</dbReference>
<dbReference type="GO" id="GO:0008081">
    <property type="term" value="F:phosphoric diester hydrolase activity"/>
    <property type="evidence" value="ECO:0007669"/>
    <property type="project" value="TreeGrafter"/>
</dbReference>
<feature type="active site" description="Proton donor/acceptor" evidence="7">
    <location>
        <position position="148"/>
    </location>
</feature>
<evidence type="ECO:0000256" key="5">
    <source>
        <dbReference type="ARBA" id="ARBA00022801"/>
    </source>
</evidence>
<dbReference type="OMA" id="PERAIMI"/>
<keyword evidence="8" id="KW-0464">Manganese</keyword>
<dbReference type="AlphaFoldDB" id="A0A9J6GYW5"/>
<feature type="binding site" evidence="8">
    <location>
        <position position="233"/>
    </location>
    <ligand>
        <name>Mg(2+)</name>
        <dbReference type="ChEBI" id="CHEBI:18420"/>
        <label>1</label>
    </ligand>
</feature>
<protein>
    <recommendedName>
        <fullName evidence="3">exodeoxyribonuclease III</fullName>
        <ecNumber evidence="3">3.1.11.2</ecNumber>
    </recommendedName>
</protein>
<keyword evidence="5" id="KW-0378">Hydrolase</keyword>
<keyword evidence="4 8" id="KW-0479">Metal-binding</keyword>
<dbReference type="EMBL" id="JABSTR010000010">
    <property type="protein sequence ID" value="KAH9379848.1"/>
    <property type="molecule type" value="Genomic_DNA"/>
</dbReference>
<dbReference type="OrthoDB" id="6159741at2759"/>
<dbReference type="CDD" id="cd09076">
    <property type="entry name" value="L1-EN"/>
    <property type="match status" value="1"/>
</dbReference>
<accession>A0A9J6GYW5</accession>
<feature type="active site" description="Proton acceptor" evidence="7">
    <location>
        <position position="233"/>
    </location>
</feature>
<gene>
    <name evidence="11" type="ORF">HPB48_003497</name>
</gene>
<dbReference type="PANTHER" id="PTHR22748">
    <property type="entry name" value="AP ENDONUCLEASE"/>
    <property type="match status" value="1"/>
</dbReference>
<dbReference type="EC" id="3.1.11.2" evidence="3"/>
<evidence type="ECO:0000256" key="1">
    <source>
        <dbReference type="ARBA" id="ARBA00000493"/>
    </source>
</evidence>
<sequence>MLNFNTPVRIATLNVRGLADRRRQNQVYRLVADKELDIVAIQETKVEGEGQTQRMAQTFNAHHHVCVSHAVGVSGGCMLLIKQSLGVSIESVTACLAGRFIVCDFKFLSRDWRVVVVYAPTRANERKVFFENIRTRLDTERIVVFLGDFNCVCSARDKSSDTPFRDSSILALIEAASDYCLEDVGDALLGVRQVHFTHFQGTSHARLDRAYVSLELLPECGDYCVSPVSFSDHCLVSFTLGGRKPSANTFNWSLWKMNSKLLQEEEFTTEINEKIRRLPDRKTSWSSRWEIFKQEVKLSAIEKSSARKYRERQREQLLRKNLASLTNEESQSPGSQTEEIKRVKSELEVIDQNKYHGALYHGIIWIPHAMGMKCEVFGAVGLKDSATEHLHFIIGRSPLTTRALHTNTLSSIDEFPISCRRVSSVQP</sequence>
<feature type="binding site" evidence="8">
    <location>
        <position position="43"/>
    </location>
    <ligand>
        <name>Mg(2+)</name>
        <dbReference type="ChEBI" id="CHEBI:18420"/>
        <label>1</label>
    </ligand>
</feature>
<reference evidence="11 12" key="1">
    <citation type="journal article" date="2020" name="Cell">
        <title>Large-Scale Comparative Analyses of Tick Genomes Elucidate Their Genetic Diversity and Vector Capacities.</title>
        <authorList>
            <consortium name="Tick Genome and Microbiome Consortium (TIGMIC)"/>
            <person name="Jia N."/>
            <person name="Wang J."/>
            <person name="Shi W."/>
            <person name="Du L."/>
            <person name="Sun Y."/>
            <person name="Zhan W."/>
            <person name="Jiang J.F."/>
            <person name="Wang Q."/>
            <person name="Zhang B."/>
            <person name="Ji P."/>
            <person name="Bell-Sakyi L."/>
            <person name="Cui X.M."/>
            <person name="Yuan T.T."/>
            <person name="Jiang B.G."/>
            <person name="Yang W.F."/>
            <person name="Lam T.T."/>
            <person name="Chang Q.C."/>
            <person name="Ding S.J."/>
            <person name="Wang X.J."/>
            <person name="Zhu J.G."/>
            <person name="Ruan X.D."/>
            <person name="Zhao L."/>
            <person name="Wei J.T."/>
            <person name="Ye R.Z."/>
            <person name="Que T.C."/>
            <person name="Du C.H."/>
            <person name="Zhou Y.H."/>
            <person name="Cheng J.X."/>
            <person name="Dai P.F."/>
            <person name="Guo W.B."/>
            <person name="Han X.H."/>
            <person name="Huang E.J."/>
            <person name="Li L.F."/>
            <person name="Wei W."/>
            <person name="Gao Y.C."/>
            <person name="Liu J.Z."/>
            <person name="Shao H.Z."/>
            <person name="Wang X."/>
            <person name="Wang C.C."/>
            <person name="Yang T.C."/>
            <person name="Huo Q.B."/>
            <person name="Li W."/>
            <person name="Chen H.Y."/>
            <person name="Chen S.E."/>
            <person name="Zhou L.G."/>
            <person name="Ni X.B."/>
            <person name="Tian J.H."/>
            <person name="Sheng Y."/>
            <person name="Liu T."/>
            <person name="Pan Y.S."/>
            <person name="Xia L.Y."/>
            <person name="Li J."/>
            <person name="Zhao F."/>
            <person name="Cao W.C."/>
        </authorList>
    </citation>
    <scope>NUCLEOTIDE SEQUENCE [LARGE SCALE GENOMIC DNA]</scope>
    <source>
        <strain evidence="11">HaeL-2018</strain>
    </source>
</reference>
<dbReference type="GO" id="GO:0005634">
    <property type="term" value="C:nucleus"/>
    <property type="evidence" value="ECO:0007669"/>
    <property type="project" value="TreeGrafter"/>
</dbReference>
<dbReference type="GO" id="GO:0006284">
    <property type="term" value="P:base-excision repair"/>
    <property type="evidence" value="ECO:0007669"/>
    <property type="project" value="TreeGrafter"/>
</dbReference>
<dbReference type="InterPro" id="IPR004808">
    <property type="entry name" value="AP_endonuc_1"/>
</dbReference>
<dbReference type="InterPro" id="IPR005135">
    <property type="entry name" value="Endo/exonuclease/phosphatase"/>
</dbReference>
<keyword evidence="6 8" id="KW-0460">Magnesium</keyword>
<dbReference type="PANTHER" id="PTHR22748:SF6">
    <property type="entry name" value="DNA-(APURINIC OR APYRIMIDINIC SITE) ENDONUCLEASE"/>
    <property type="match status" value="1"/>
</dbReference>
<proteinExistence type="inferred from homology"/>
<dbReference type="InterPro" id="IPR036691">
    <property type="entry name" value="Endo/exonu/phosph_ase_sf"/>
</dbReference>
<organism evidence="11 12">
    <name type="scientific">Haemaphysalis longicornis</name>
    <name type="common">Bush tick</name>
    <dbReference type="NCBI Taxonomy" id="44386"/>
    <lineage>
        <taxon>Eukaryota</taxon>
        <taxon>Metazoa</taxon>
        <taxon>Ecdysozoa</taxon>
        <taxon>Arthropoda</taxon>
        <taxon>Chelicerata</taxon>
        <taxon>Arachnida</taxon>
        <taxon>Acari</taxon>
        <taxon>Parasitiformes</taxon>
        <taxon>Ixodida</taxon>
        <taxon>Ixodoidea</taxon>
        <taxon>Ixodidae</taxon>
        <taxon>Haemaphysalinae</taxon>
        <taxon>Haemaphysalis</taxon>
    </lineage>
</organism>
<evidence type="ECO:0000256" key="3">
    <source>
        <dbReference type="ARBA" id="ARBA00012115"/>
    </source>
</evidence>
<feature type="site" description="Important for catalytic activity" evidence="9">
    <location>
        <position position="208"/>
    </location>
</feature>
<dbReference type="Pfam" id="PF03372">
    <property type="entry name" value="Exo_endo_phos"/>
    <property type="match status" value="1"/>
</dbReference>
<dbReference type="Gene3D" id="3.60.10.10">
    <property type="entry name" value="Endonuclease/exonuclease/phosphatase"/>
    <property type="match status" value="1"/>
</dbReference>
<dbReference type="Proteomes" id="UP000821853">
    <property type="component" value="Chromosome 8"/>
</dbReference>
<evidence type="ECO:0000256" key="8">
    <source>
        <dbReference type="PIRSR" id="PIRSR604808-2"/>
    </source>
</evidence>
<evidence type="ECO:0000259" key="10">
    <source>
        <dbReference type="Pfam" id="PF03372"/>
    </source>
</evidence>
<evidence type="ECO:0000256" key="7">
    <source>
        <dbReference type="PIRSR" id="PIRSR604808-1"/>
    </source>
</evidence>
<evidence type="ECO:0000313" key="12">
    <source>
        <dbReference type="Proteomes" id="UP000821853"/>
    </source>
</evidence>
<name>A0A9J6GYW5_HAELO</name>
<dbReference type="SUPFAM" id="SSF56219">
    <property type="entry name" value="DNase I-like"/>
    <property type="match status" value="1"/>
</dbReference>
<feature type="domain" description="Endonuclease/exonuclease/phosphatase" evidence="10">
    <location>
        <begin position="11"/>
        <end position="233"/>
    </location>
</feature>
<comment type="catalytic activity">
    <reaction evidence="1">
        <text>Exonucleolytic cleavage in the 3'- to 5'-direction to yield nucleoside 5'-phosphates.</text>
        <dbReference type="EC" id="3.1.11.2"/>
    </reaction>
</comment>
<dbReference type="GO" id="GO:0003906">
    <property type="term" value="F:DNA-(apurinic or apyrimidinic site) endonuclease activity"/>
    <property type="evidence" value="ECO:0007669"/>
    <property type="project" value="TreeGrafter"/>
</dbReference>
<feature type="active site" evidence="7">
    <location>
        <position position="118"/>
    </location>
</feature>
<feature type="binding site" evidence="8">
    <location>
        <position position="148"/>
    </location>
    <ligand>
        <name>Mg(2+)</name>
        <dbReference type="ChEBI" id="CHEBI:18420"/>
        <label>1</label>
    </ligand>
</feature>
<dbReference type="GO" id="GO:0046872">
    <property type="term" value="F:metal ion binding"/>
    <property type="evidence" value="ECO:0007669"/>
    <property type="project" value="UniProtKB-KW"/>
</dbReference>
<feature type="site" description="Transition state stabilizer" evidence="9">
    <location>
        <position position="150"/>
    </location>
</feature>
<feature type="site" description="Interaction with DNA substrate" evidence="9">
    <location>
        <position position="233"/>
    </location>
</feature>
<comment type="caution">
    <text evidence="11">The sequence shown here is derived from an EMBL/GenBank/DDBJ whole genome shotgun (WGS) entry which is preliminary data.</text>
</comment>
<evidence type="ECO:0000256" key="9">
    <source>
        <dbReference type="PIRSR" id="PIRSR604808-3"/>
    </source>
</evidence>
<evidence type="ECO:0000313" key="11">
    <source>
        <dbReference type="EMBL" id="KAH9379848.1"/>
    </source>
</evidence>
<evidence type="ECO:0000256" key="4">
    <source>
        <dbReference type="ARBA" id="ARBA00022723"/>
    </source>
</evidence>
<keyword evidence="12" id="KW-1185">Reference proteome</keyword>
<comment type="cofactor">
    <cofactor evidence="8">
        <name>Mg(2+)</name>
        <dbReference type="ChEBI" id="CHEBI:18420"/>
    </cofactor>
    <cofactor evidence="8">
        <name>Mn(2+)</name>
        <dbReference type="ChEBI" id="CHEBI:29035"/>
    </cofactor>
    <text evidence="8">Probably binds two magnesium or manganese ions per subunit.</text>
</comment>